<feature type="region of interest" description="Disordered" evidence="3">
    <location>
        <begin position="158"/>
        <end position="178"/>
    </location>
</feature>
<comment type="caution">
    <text evidence="4">The sequence shown here is derived from an EMBL/GenBank/DDBJ whole genome shotgun (WGS) entry which is preliminary data.</text>
</comment>
<feature type="region of interest" description="Disordered" evidence="3">
    <location>
        <begin position="195"/>
        <end position="216"/>
    </location>
</feature>
<dbReference type="Pfam" id="PF02017">
    <property type="entry name" value="CIDE-N"/>
    <property type="match status" value="1"/>
</dbReference>
<keyword evidence="1" id="KW-0053">Apoptosis</keyword>
<feature type="compositionally biased region" description="Basic and acidic residues" evidence="3">
    <location>
        <begin position="166"/>
        <end position="178"/>
    </location>
</feature>
<evidence type="ECO:0000256" key="3">
    <source>
        <dbReference type="SAM" id="MobiDB-lite"/>
    </source>
</evidence>
<dbReference type="AlphaFoldDB" id="A0A7D9IQK4"/>
<reference evidence="4" key="1">
    <citation type="submission" date="2020-04" db="EMBL/GenBank/DDBJ databases">
        <authorList>
            <person name="Alioto T."/>
            <person name="Alioto T."/>
            <person name="Gomez Garrido J."/>
        </authorList>
    </citation>
    <scope>NUCLEOTIDE SEQUENCE</scope>
    <source>
        <strain evidence="4">A484AB</strain>
    </source>
</reference>
<name>A0A7D9IQK4_PARCT</name>
<keyword evidence="5" id="KW-1185">Reference proteome</keyword>
<organism evidence="4 5">
    <name type="scientific">Paramuricea clavata</name>
    <name type="common">Red gorgonian</name>
    <name type="synonym">Violescent sea-whip</name>
    <dbReference type="NCBI Taxonomy" id="317549"/>
    <lineage>
        <taxon>Eukaryota</taxon>
        <taxon>Metazoa</taxon>
        <taxon>Cnidaria</taxon>
        <taxon>Anthozoa</taxon>
        <taxon>Octocorallia</taxon>
        <taxon>Malacalcyonacea</taxon>
        <taxon>Plexauridae</taxon>
        <taxon>Paramuricea</taxon>
    </lineage>
</organism>
<dbReference type="Gene3D" id="3.10.20.10">
    <property type="match status" value="1"/>
</dbReference>
<feature type="compositionally biased region" description="Basic and acidic residues" evidence="3">
    <location>
        <begin position="195"/>
        <end position="210"/>
    </location>
</feature>
<dbReference type="OrthoDB" id="5990136at2759"/>
<feature type="coiled-coil region" evidence="2">
    <location>
        <begin position="362"/>
        <end position="389"/>
    </location>
</feature>
<dbReference type="GO" id="GO:0006915">
    <property type="term" value="P:apoptotic process"/>
    <property type="evidence" value="ECO:0007669"/>
    <property type="project" value="UniProtKB-KW"/>
</dbReference>
<dbReference type="InterPro" id="IPR003508">
    <property type="entry name" value="CIDE-N_dom"/>
</dbReference>
<proteinExistence type="predicted"/>
<dbReference type="Proteomes" id="UP001152795">
    <property type="component" value="Unassembled WGS sequence"/>
</dbReference>
<keyword evidence="2" id="KW-0175">Coiled coil</keyword>
<evidence type="ECO:0000313" key="4">
    <source>
        <dbReference type="EMBL" id="CAB4016449.1"/>
    </source>
</evidence>
<dbReference type="EMBL" id="CACRXK020009122">
    <property type="protein sequence ID" value="CAB4016449.1"/>
    <property type="molecule type" value="Genomic_DNA"/>
</dbReference>
<accession>A0A7D9IQK4</accession>
<evidence type="ECO:0000256" key="1">
    <source>
        <dbReference type="ARBA" id="ARBA00022703"/>
    </source>
</evidence>
<protein>
    <submittedName>
        <fullName evidence="4">Uncharacterized protein</fullName>
    </submittedName>
</protein>
<evidence type="ECO:0000313" key="5">
    <source>
        <dbReference type="Proteomes" id="UP001152795"/>
    </source>
</evidence>
<sequence length="410" mass="45978">MADNLESLIEKGRSKLGLTDNLNYKVFDESDGTEIDDDECLVEYAKLGGTIVIGVQWEPVATNVPTPVATTVSSFVATTAAASVVSTTVPMTAATTVPMTAATTVPTSLESWQVDDVFASMPNRQWTPDDDVLEFHGIGDDISLATTSAILCEEQGLVNPTDGDSAGERSDITITGKKEPSNLKRSIFEEILTERKKAKSDDEQSQHEKPSIVSRLMGDRYRHARQKGLKIYEKKEIEAAKSDLERMRRLFWNEKCEQLSTRSETANQEKYAIIGIIDVAWTLRKTALLEEESRKLEMDEQELFGADECLLSTSLPGRGKQKASTIPHNIDRMNIISENFLQVDREMTNCKKKLQHADAIEKKKLNERLKQLKIRLDGSYTELKRAQDALSKALKHKRDTLNLRLKNKDN</sequence>
<evidence type="ECO:0000256" key="2">
    <source>
        <dbReference type="SAM" id="Coils"/>
    </source>
</evidence>
<gene>
    <name evidence="4" type="ORF">PACLA_8A030205</name>
</gene>